<reference evidence="5" key="1">
    <citation type="submission" date="2012-12" db="EMBL/GenBank/DDBJ databases">
        <authorList>
            <person name="Hellsten U."/>
            <person name="Grimwood J."/>
            <person name="Chapman J.A."/>
            <person name="Shapiro H."/>
            <person name="Aerts A."/>
            <person name="Otillar R.P."/>
            <person name="Terry A.Y."/>
            <person name="Boore J.L."/>
            <person name="Simakov O."/>
            <person name="Marletaz F."/>
            <person name="Cho S.-J."/>
            <person name="Edsinger-Gonzales E."/>
            <person name="Havlak P."/>
            <person name="Kuo D.-H."/>
            <person name="Larsson T."/>
            <person name="Lv J."/>
            <person name="Arendt D."/>
            <person name="Savage R."/>
            <person name="Osoegawa K."/>
            <person name="de Jong P."/>
            <person name="Lindberg D.R."/>
            <person name="Seaver E.C."/>
            <person name="Weisblat D.A."/>
            <person name="Putnam N.H."/>
            <person name="Grigoriev I.V."/>
            <person name="Rokhsar D.S."/>
        </authorList>
    </citation>
    <scope>NUCLEOTIDE SEQUENCE</scope>
    <source>
        <strain evidence="5">I ESC-2004</strain>
    </source>
</reference>
<accession>R7VFK4</accession>
<evidence type="ECO:0000256" key="2">
    <source>
        <dbReference type="SAM" id="SignalP"/>
    </source>
</evidence>
<dbReference type="AlphaFoldDB" id="R7VFK4"/>
<evidence type="ECO:0000256" key="1">
    <source>
        <dbReference type="SAM" id="MobiDB-lite"/>
    </source>
</evidence>
<proteinExistence type="predicted"/>
<evidence type="ECO:0000313" key="5">
    <source>
        <dbReference type="Proteomes" id="UP000014760"/>
    </source>
</evidence>
<reference evidence="4" key="3">
    <citation type="submission" date="2015-06" db="UniProtKB">
        <authorList>
            <consortium name="EnsemblMetazoa"/>
        </authorList>
    </citation>
    <scope>IDENTIFICATION</scope>
</reference>
<protein>
    <recommendedName>
        <fullName evidence="6">THAP-type domain-containing protein</fullName>
    </recommendedName>
</protein>
<dbReference type="Proteomes" id="UP000014760">
    <property type="component" value="Unassembled WGS sequence"/>
</dbReference>
<feature type="chain" id="PRO_5008789042" description="THAP-type domain-containing protein" evidence="2">
    <location>
        <begin position="26"/>
        <end position="188"/>
    </location>
</feature>
<gene>
    <name evidence="3" type="ORF">CAPTEDRAFT_197247</name>
</gene>
<evidence type="ECO:0008006" key="6">
    <source>
        <dbReference type="Google" id="ProtNLM"/>
    </source>
</evidence>
<feature type="region of interest" description="Disordered" evidence="1">
    <location>
        <begin position="135"/>
        <end position="188"/>
    </location>
</feature>
<sequence length="188" mass="20960">MISLVHLPFFLCLVKFIDNFTPTKSDRVCSLHFDSGDIKRDLQLELLGHDPKKRQRARKLKPESVPWLPEYHPGAIESKSSKTREHCLRRAERAAHQEALREILGASQAQALSEAGVENEEAGEASAQADLAEGLVPQASPLKTPRKTYSFLTTPRQTTKDHPYSQKKMLLKKIVPESSSEVSAAHPG</sequence>
<name>R7VFK4_CAPTE</name>
<dbReference type="EMBL" id="KB292557">
    <property type="protein sequence ID" value="ELU17352.1"/>
    <property type="molecule type" value="Genomic_DNA"/>
</dbReference>
<dbReference type="EMBL" id="AMQN01016928">
    <property type="status" value="NOT_ANNOTATED_CDS"/>
    <property type="molecule type" value="Genomic_DNA"/>
</dbReference>
<dbReference type="EnsemblMetazoa" id="CapteT197247">
    <property type="protein sequence ID" value="CapteP197247"/>
    <property type="gene ID" value="CapteG197247"/>
</dbReference>
<evidence type="ECO:0000313" key="3">
    <source>
        <dbReference type="EMBL" id="ELU17352.1"/>
    </source>
</evidence>
<reference evidence="3 5" key="2">
    <citation type="journal article" date="2013" name="Nature">
        <title>Insights into bilaterian evolution from three spiralian genomes.</title>
        <authorList>
            <person name="Simakov O."/>
            <person name="Marletaz F."/>
            <person name="Cho S.J."/>
            <person name="Edsinger-Gonzales E."/>
            <person name="Havlak P."/>
            <person name="Hellsten U."/>
            <person name="Kuo D.H."/>
            <person name="Larsson T."/>
            <person name="Lv J."/>
            <person name="Arendt D."/>
            <person name="Savage R."/>
            <person name="Osoegawa K."/>
            <person name="de Jong P."/>
            <person name="Grimwood J."/>
            <person name="Chapman J.A."/>
            <person name="Shapiro H."/>
            <person name="Aerts A."/>
            <person name="Otillar R.P."/>
            <person name="Terry A.Y."/>
            <person name="Boore J.L."/>
            <person name="Grigoriev I.V."/>
            <person name="Lindberg D.R."/>
            <person name="Seaver E.C."/>
            <person name="Weisblat D.A."/>
            <person name="Putnam N.H."/>
            <person name="Rokhsar D.S."/>
        </authorList>
    </citation>
    <scope>NUCLEOTIDE SEQUENCE</scope>
    <source>
        <strain evidence="3 5">I ESC-2004</strain>
    </source>
</reference>
<organism evidence="3">
    <name type="scientific">Capitella teleta</name>
    <name type="common">Polychaete worm</name>
    <dbReference type="NCBI Taxonomy" id="283909"/>
    <lineage>
        <taxon>Eukaryota</taxon>
        <taxon>Metazoa</taxon>
        <taxon>Spiralia</taxon>
        <taxon>Lophotrochozoa</taxon>
        <taxon>Annelida</taxon>
        <taxon>Polychaeta</taxon>
        <taxon>Sedentaria</taxon>
        <taxon>Scolecida</taxon>
        <taxon>Capitellidae</taxon>
        <taxon>Capitella</taxon>
    </lineage>
</organism>
<evidence type="ECO:0000313" key="4">
    <source>
        <dbReference type="EnsemblMetazoa" id="CapteP197247"/>
    </source>
</evidence>
<dbReference type="HOGENOM" id="CLU_1442360_0_0_1"/>
<feature type="signal peptide" evidence="2">
    <location>
        <begin position="1"/>
        <end position="25"/>
    </location>
</feature>
<keyword evidence="2" id="KW-0732">Signal</keyword>
<keyword evidence="5" id="KW-1185">Reference proteome</keyword>